<dbReference type="AlphaFoldDB" id="A0A0A8ZDS7"/>
<proteinExistence type="predicted"/>
<organism evidence="1">
    <name type="scientific">Arundo donax</name>
    <name type="common">Giant reed</name>
    <name type="synonym">Donax arundinaceus</name>
    <dbReference type="NCBI Taxonomy" id="35708"/>
    <lineage>
        <taxon>Eukaryota</taxon>
        <taxon>Viridiplantae</taxon>
        <taxon>Streptophyta</taxon>
        <taxon>Embryophyta</taxon>
        <taxon>Tracheophyta</taxon>
        <taxon>Spermatophyta</taxon>
        <taxon>Magnoliopsida</taxon>
        <taxon>Liliopsida</taxon>
        <taxon>Poales</taxon>
        <taxon>Poaceae</taxon>
        <taxon>PACMAD clade</taxon>
        <taxon>Arundinoideae</taxon>
        <taxon>Arundineae</taxon>
        <taxon>Arundo</taxon>
    </lineage>
</organism>
<protein>
    <submittedName>
        <fullName evidence="1">Uncharacterized protein</fullName>
    </submittedName>
</protein>
<reference evidence="1" key="1">
    <citation type="submission" date="2014-09" db="EMBL/GenBank/DDBJ databases">
        <authorList>
            <person name="Magalhaes I.L.F."/>
            <person name="Oliveira U."/>
            <person name="Santos F.R."/>
            <person name="Vidigal T.H.D.A."/>
            <person name="Brescovit A.D."/>
            <person name="Santos A.J."/>
        </authorList>
    </citation>
    <scope>NUCLEOTIDE SEQUENCE</scope>
    <source>
        <tissue evidence="1">Shoot tissue taken approximately 20 cm above the soil surface</tissue>
    </source>
</reference>
<name>A0A0A8ZDS7_ARUDO</name>
<evidence type="ECO:0000313" key="1">
    <source>
        <dbReference type="EMBL" id="JAD36961.1"/>
    </source>
</evidence>
<accession>A0A0A8ZDS7</accession>
<sequence>MDLFFSYKKGYIMTWLQMVEQLVHDTTIFRHCVYDATRSFALFAYTT</sequence>
<dbReference type="EMBL" id="GBRH01260934">
    <property type="protein sequence ID" value="JAD36961.1"/>
    <property type="molecule type" value="Transcribed_RNA"/>
</dbReference>
<reference evidence="1" key="2">
    <citation type="journal article" date="2015" name="Data Brief">
        <title>Shoot transcriptome of the giant reed, Arundo donax.</title>
        <authorList>
            <person name="Barrero R.A."/>
            <person name="Guerrero F.D."/>
            <person name="Moolhuijzen P."/>
            <person name="Goolsby J.A."/>
            <person name="Tidwell J."/>
            <person name="Bellgard S.E."/>
            <person name="Bellgard M.I."/>
        </authorList>
    </citation>
    <scope>NUCLEOTIDE SEQUENCE</scope>
    <source>
        <tissue evidence="1">Shoot tissue taken approximately 20 cm above the soil surface</tissue>
    </source>
</reference>